<feature type="compositionally biased region" description="Basic and acidic residues" evidence="7">
    <location>
        <begin position="1"/>
        <end position="17"/>
    </location>
</feature>
<evidence type="ECO:0000256" key="7">
    <source>
        <dbReference type="SAM" id="MobiDB-lite"/>
    </source>
</evidence>
<dbReference type="InterPro" id="IPR016024">
    <property type="entry name" value="ARM-type_fold"/>
</dbReference>
<proteinExistence type="inferred from homology"/>
<keyword evidence="10" id="KW-1185">Reference proteome</keyword>
<evidence type="ECO:0000256" key="2">
    <source>
        <dbReference type="ARBA" id="ARBA00022448"/>
    </source>
</evidence>
<dbReference type="PANTHER" id="PTHR23316">
    <property type="entry name" value="IMPORTIN ALPHA"/>
    <property type="match status" value="1"/>
</dbReference>
<dbReference type="Pfam" id="PF01749">
    <property type="entry name" value="IBB"/>
    <property type="match status" value="1"/>
</dbReference>
<evidence type="ECO:0000256" key="3">
    <source>
        <dbReference type="ARBA" id="ARBA00022737"/>
    </source>
</evidence>
<dbReference type="PROSITE" id="PS50176">
    <property type="entry name" value="ARM_REPEAT"/>
    <property type="match status" value="1"/>
</dbReference>
<evidence type="ECO:0000313" key="10">
    <source>
        <dbReference type="Proteomes" id="UP000007799"/>
    </source>
</evidence>
<dbReference type="GO" id="GO:0061608">
    <property type="term" value="F:nuclear import signal receptor activity"/>
    <property type="evidence" value="ECO:0007669"/>
    <property type="project" value="InterPro"/>
</dbReference>
<accession>F2UKB4</accession>
<dbReference type="SUPFAM" id="SSF48371">
    <property type="entry name" value="ARM repeat"/>
    <property type="match status" value="1"/>
</dbReference>
<feature type="repeat" description="ARM" evidence="6">
    <location>
        <begin position="104"/>
        <end position="147"/>
    </location>
</feature>
<dbReference type="EMBL" id="GL832978">
    <property type="protein sequence ID" value="EGD77563.1"/>
    <property type="molecule type" value="Genomic_DNA"/>
</dbReference>
<dbReference type="SMART" id="SM00185">
    <property type="entry name" value="ARM"/>
    <property type="match status" value="7"/>
</dbReference>
<dbReference type="STRING" id="946362.F2UKB4"/>
<dbReference type="InParanoid" id="F2UKB4"/>
<sequence>MGDRLFDYKNKGKAGEHRGKRREFAVSLRKDKRREKQEKRRDLEEFQQQVEQFTQTDVGQAILQLAPQIQNDLDQSTQFAALVQLRKHLANNKTLPIQATINSGVLPKMVEMLGWDHAPDTQYEAAWVLTNVSSGEPHQTMSVVEAGAAQPLCRLLLSPIDRVKDQACWCLGNVAGDGADLRDMLIEEGALNQFIIMLGEETNLDILRNVSWTLSNFFRWRNPPAPAEAMQQALPVLAHRVRTQDPEVLANVCWSICYIAEAFDDFLDPICREFGPLFIQILSLESHMAQLPALRALGSITAGEDEQTQAVIDLGLLPLCHQLFHSKKANIRKDTCWTLSNICAGSEEQIDAVIHENLLTALVNLALEDPVSKVQQDASWCLCNICTQGLPRHRDYVLKSGGLDAIALVLNLNMDKKALKVFLEALEMLLQRGEQLVNQQEFSSNTVVSRLEEIGFLDTLYPLIDHQDAEVSAQAASLSDTFFSETEQEIEGLVPQQGDGRYMFSQDAARDKNFDSI</sequence>
<keyword evidence="3" id="KW-0677">Repeat</keyword>
<evidence type="ECO:0000256" key="1">
    <source>
        <dbReference type="ARBA" id="ARBA00010394"/>
    </source>
</evidence>
<name>F2UKB4_SALR5</name>
<dbReference type="Proteomes" id="UP000007799">
    <property type="component" value="Unassembled WGS sequence"/>
</dbReference>
<dbReference type="InterPro" id="IPR011989">
    <property type="entry name" value="ARM-like"/>
</dbReference>
<dbReference type="OrthoDB" id="29145at2759"/>
<dbReference type="Gene3D" id="1.25.10.10">
    <property type="entry name" value="Leucine-rich Repeat Variant"/>
    <property type="match status" value="1"/>
</dbReference>
<dbReference type="Pfam" id="PF00514">
    <property type="entry name" value="Arm"/>
    <property type="match status" value="5"/>
</dbReference>
<dbReference type="OMA" id="VKECCWL"/>
<dbReference type="PIRSF" id="PIRSF005673">
    <property type="entry name" value="Importin_alpha"/>
    <property type="match status" value="1"/>
</dbReference>
<dbReference type="KEGG" id="sre:PTSG_08661"/>
<evidence type="ECO:0000256" key="5">
    <source>
        <dbReference type="PIRNR" id="PIRNR005673"/>
    </source>
</evidence>
<dbReference type="InterPro" id="IPR002652">
    <property type="entry name" value="Importin-a_IBB"/>
</dbReference>
<dbReference type="PROSITE" id="PS51214">
    <property type="entry name" value="IBB"/>
    <property type="match status" value="1"/>
</dbReference>
<dbReference type="AlphaFoldDB" id="F2UKB4"/>
<dbReference type="FunCoup" id="F2UKB4">
    <property type="interactions" value="2261"/>
</dbReference>
<organism evidence="10">
    <name type="scientific">Salpingoeca rosetta (strain ATCC 50818 / BSB-021)</name>
    <dbReference type="NCBI Taxonomy" id="946362"/>
    <lineage>
        <taxon>Eukaryota</taxon>
        <taxon>Choanoflagellata</taxon>
        <taxon>Craspedida</taxon>
        <taxon>Salpingoecidae</taxon>
        <taxon>Salpingoeca</taxon>
    </lineage>
</organism>
<keyword evidence="2 5" id="KW-0813">Transport</keyword>
<dbReference type="eggNOG" id="KOG0166">
    <property type="taxonomic scope" value="Eukaryota"/>
</dbReference>
<dbReference type="GO" id="GO:0005737">
    <property type="term" value="C:cytoplasm"/>
    <property type="evidence" value="ECO:0007669"/>
    <property type="project" value="InterPro"/>
</dbReference>
<protein>
    <recommendedName>
        <fullName evidence="5">Importin subunit alpha</fullName>
    </recommendedName>
</protein>
<evidence type="ECO:0000313" key="9">
    <source>
        <dbReference type="EMBL" id="EGD77563.1"/>
    </source>
</evidence>
<evidence type="ECO:0000259" key="8">
    <source>
        <dbReference type="PROSITE" id="PS51214"/>
    </source>
</evidence>
<dbReference type="GeneID" id="16071007"/>
<dbReference type="RefSeq" id="XP_004990451.1">
    <property type="nucleotide sequence ID" value="XM_004990394.1"/>
</dbReference>
<comment type="similarity">
    <text evidence="1 5">Belongs to the importin alpha family.</text>
</comment>
<feature type="domain" description="IBB" evidence="8">
    <location>
        <begin position="1"/>
        <end position="50"/>
    </location>
</feature>
<evidence type="ECO:0000256" key="6">
    <source>
        <dbReference type="PROSITE-ProRule" id="PRU00259"/>
    </source>
</evidence>
<keyword evidence="4 5" id="KW-0653">Protein transport</keyword>
<evidence type="ECO:0000256" key="4">
    <source>
        <dbReference type="ARBA" id="ARBA00022927"/>
    </source>
</evidence>
<dbReference type="InterPro" id="IPR024931">
    <property type="entry name" value="Importin_alpha"/>
</dbReference>
<dbReference type="GO" id="GO:0006606">
    <property type="term" value="P:protein import into nucleus"/>
    <property type="evidence" value="ECO:0007669"/>
    <property type="project" value="InterPro"/>
</dbReference>
<gene>
    <name evidence="9" type="ORF">PTSG_08661</name>
</gene>
<dbReference type="InterPro" id="IPR000225">
    <property type="entry name" value="Armadillo"/>
</dbReference>
<reference evidence="9" key="1">
    <citation type="submission" date="2009-08" db="EMBL/GenBank/DDBJ databases">
        <title>Annotation of Salpingoeca rosetta.</title>
        <authorList>
            <consortium name="The Broad Institute Genome Sequencing Platform"/>
            <person name="Russ C."/>
            <person name="Cuomo C."/>
            <person name="Burger G."/>
            <person name="Gray M.W."/>
            <person name="Holland P.W.H."/>
            <person name="King N."/>
            <person name="Lang F.B.F."/>
            <person name="Roger A.J."/>
            <person name="Ruiz-Trillo I."/>
            <person name="Young S.K."/>
            <person name="Zeng Q."/>
            <person name="Gargeya S."/>
            <person name="Alvarado L."/>
            <person name="Berlin A."/>
            <person name="Chapman S.B."/>
            <person name="Chen Z."/>
            <person name="Freedman E."/>
            <person name="Gellesch M."/>
            <person name="Goldberg J."/>
            <person name="Griggs A."/>
            <person name="Gujja S."/>
            <person name="Heilman E."/>
            <person name="Heiman D."/>
            <person name="Howarth C."/>
            <person name="Mehta T."/>
            <person name="Neiman D."/>
            <person name="Pearson M."/>
            <person name="Roberts A."/>
            <person name="Saif S."/>
            <person name="Shea T."/>
            <person name="Shenoy N."/>
            <person name="Sisk P."/>
            <person name="Stolte C."/>
            <person name="Sykes S."/>
            <person name="White J."/>
            <person name="Yandava C."/>
            <person name="Haas B."/>
            <person name="Nusbaum C."/>
            <person name="Birren B."/>
        </authorList>
    </citation>
    <scope>NUCLEOTIDE SEQUENCE [LARGE SCALE GENOMIC DNA]</scope>
    <source>
        <strain evidence="9">ATCC 50818</strain>
    </source>
</reference>
<feature type="region of interest" description="Disordered" evidence="7">
    <location>
        <begin position="1"/>
        <end position="42"/>
    </location>
</feature>